<gene>
    <name evidence="8" type="primary">mntH</name>
    <name evidence="8" type="ORF">Lmac_2429</name>
</gene>
<feature type="transmembrane region" description="Helical" evidence="7">
    <location>
        <begin position="155"/>
        <end position="173"/>
    </location>
</feature>
<reference evidence="8 9" key="1">
    <citation type="submission" date="2015-11" db="EMBL/GenBank/DDBJ databases">
        <title>Genomic analysis of 38 Legionella species identifies large and diverse effector repertoires.</title>
        <authorList>
            <person name="Burstein D."/>
            <person name="Amaro F."/>
            <person name="Zusman T."/>
            <person name="Lifshitz Z."/>
            <person name="Cohen O."/>
            <person name="Gilbert J.A."/>
            <person name="Pupko T."/>
            <person name="Shuman H.A."/>
            <person name="Segal G."/>
        </authorList>
    </citation>
    <scope>NUCLEOTIDE SEQUENCE [LARGE SCALE GENOMIC DNA]</scope>
    <source>
        <strain evidence="8 9">PX-1-G2-E2</strain>
    </source>
</reference>
<feature type="transmembrane region" description="Helical" evidence="7">
    <location>
        <begin position="335"/>
        <end position="354"/>
    </location>
</feature>
<dbReference type="PANTHER" id="PTHR11706">
    <property type="entry name" value="SOLUTE CARRIER PROTEIN FAMILY 11 MEMBER"/>
    <property type="match status" value="1"/>
</dbReference>
<dbReference type="Pfam" id="PF01566">
    <property type="entry name" value="Nramp"/>
    <property type="match status" value="1"/>
</dbReference>
<dbReference type="InterPro" id="IPR001046">
    <property type="entry name" value="NRAMP_fam"/>
</dbReference>
<comment type="subcellular location">
    <subcellularLocation>
        <location evidence="1">Membrane</location>
        <topology evidence="1">Multi-pass membrane protein</topology>
    </subcellularLocation>
</comment>
<dbReference type="AlphaFoldDB" id="A0A0W0VXT4"/>
<organism evidence="8 9">
    <name type="scientific">Legionella maceachernii</name>
    <dbReference type="NCBI Taxonomy" id="466"/>
    <lineage>
        <taxon>Bacteria</taxon>
        <taxon>Pseudomonadati</taxon>
        <taxon>Pseudomonadota</taxon>
        <taxon>Gammaproteobacteria</taxon>
        <taxon>Legionellales</taxon>
        <taxon>Legionellaceae</taxon>
        <taxon>Legionella</taxon>
    </lineage>
</organism>
<accession>A0A0W0VXT4</accession>
<proteinExistence type="predicted"/>
<feature type="transmembrane region" description="Helical" evidence="7">
    <location>
        <begin position="360"/>
        <end position="382"/>
    </location>
</feature>
<dbReference type="PATRIC" id="fig|466.6.peg.2583"/>
<evidence type="ECO:0000313" key="8">
    <source>
        <dbReference type="EMBL" id="KTD24892.1"/>
    </source>
</evidence>
<dbReference type="Proteomes" id="UP000054908">
    <property type="component" value="Unassembled WGS sequence"/>
</dbReference>
<evidence type="ECO:0000256" key="2">
    <source>
        <dbReference type="ARBA" id="ARBA00022448"/>
    </source>
</evidence>
<dbReference type="GO" id="GO:0015293">
    <property type="term" value="F:symporter activity"/>
    <property type="evidence" value="ECO:0007669"/>
    <property type="project" value="UniProtKB-KW"/>
</dbReference>
<feature type="transmembrane region" description="Helical" evidence="7">
    <location>
        <begin position="247"/>
        <end position="269"/>
    </location>
</feature>
<feature type="transmembrane region" description="Helical" evidence="7">
    <location>
        <begin position="93"/>
        <end position="120"/>
    </location>
</feature>
<dbReference type="GO" id="GO:0034755">
    <property type="term" value="P:iron ion transmembrane transport"/>
    <property type="evidence" value="ECO:0007669"/>
    <property type="project" value="TreeGrafter"/>
</dbReference>
<dbReference type="GO" id="GO:0005384">
    <property type="term" value="F:manganese ion transmembrane transporter activity"/>
    <property type="evidence" value="ECO:0007669"/>
    <property type="project" value="TreeGrafter"/>
</dbReference>
<feature type="transmembrane region" description="Helical" evidence="7">
    <location>
        <begin position="126"/>
        <end position="148"/>
    </location>
</feature>
<dbReference type="PANTHER" id="PTHR11706:SF33">
    <property type="entry name" value="NATURAL RESISTANCE-ASSOCIATED MACROPHAGE PROTEIN 2"/>
    <property type="match status" value="1"/>
</dbReference>
<feature type="transmembrane region" description="Helical" evidence="7">
    <location>
        <begin position="195"/>
        <end position="213"/>
    </location>
</feature>
<keyword evidence="4" id="KW-0769">Symport</keyword>
<evidence type="ECO:0000256" key="6">
    <source>
        <dbReference type="ARBA" id="ARBA00023136"/>
    </source>
</evidence>
<dbReference type="STRING" id="466.Lmac_2429"/>
<name>A0A0W0VXT4_9GAMM</name>
<evidence type="ECO:0000256" key="3">
    <source>
        <dbReference type="ARBA" id="ARBA00022692"/>
    </source>
</evidence>
<sequence>MRGYTLKRKINTLPIKKFFKNLGPGLITGASDDDPSGIATYSQAGAQFGLATLWTALITFPLMFAIQEMCARIGLVTANGLVANIKKHYSKSILILVVLLMGPALIINIGANIASMGAVIHLLLPTIPAIAASIFFSFLLIVSMIALSYKKIVSILKYLCLSLFLYIIIPFITKQDFSEIIKNTFIPHIKFDKDFLSILVAILGTTISPYLFFWQTTMSAERNNFEKIRLRKEEFHNLRKDVGIGMLISNIVMYFIILTTGTVLFNHGISISTVEDAAKALEPLAGKLSYLLFSLGIIGTGFLSIPVLSGCLSYTVCTTFGLNEGLDKKFKKAKVFYLLIIFSILIGLGLNYFDVNPIKALIFSAILYGLVSPPLLLIILLIGNNKTIMGNKKNGKLSNYLGILTFVLMSLSGVLLVCFWLNG</sequence>
<comment type="caution">
    <text evidence="8">The sequence shown here is derived from an EMBL/GenBank/DDBJ whole genome shotgun (WGS) entry which is preliminary data.</text>
</comment>
<dbReference type="GO" id="GO:0015086">
    <property type="term" value="F:cadmium ion transmembrane transporter activity"/>
    <property type="evidence" value="ECO:0007669"/>
    <property type="project" value="TreeGrafter"/>
</dbReference>
<feature type="transmembrane region" description="Helical" evidence="7">
    <location>
        <begin position="403"/>
        <end position="422"/>
    </location>
</feature>
<evidence type="ECO:0000256" key="1">
    <source>
        <dbReference type="ARBA" id="ARBA00004141"/>
    </source>
</evidence>
<evidence type="ECO:0000256" key="7">
    <source>
        <dbReference type="SAM" id="Phobius"/>
    </source>
</evidence>
<dbReference type="EMBL" id="LNYL01000048">
    <property type="protein sequence ID" value="KTD24892.1"/>
    <property type="molecule type" value="Genomic_DNA"/>
</dbReference>
<keyword evidence="9" id="KW-1185">Reference proteome</keyword>
<evidence type="ECO:0000256" key="4">
    <source>
        <dbReference type="ARBA" id="ARBA00022847"/>
    </source>
</evidence>
<keyword evidence="2" id="KW-0813">Transport</keyword>
<evidence type="ECO:0000313" key="9">
    <source>
        <dbReference type="Proteomes" id="UP000054908"/>
    </source>
</evidence>
<keyword evidence="3 7" id="KW-0812">Transmembrane</keyword>
<protein>
    <submittedName>
        <fullName evidence="8">Divalent metal cation transporter MntH</fullName>
    </submittedName>
</protein>
<evidence type="ECO:0000256" key="5">
    <source>
        <dbReference type="ARBA" id="ARBA00022989"/>
    </source>
</evidence>
<dbReference type="GO" id="GO:0005886">
    <property type="term" value="C:plasma membrane"/>
    <property type="evidence" value="ECO:0007669"/>
    <property type="project" value="TreeGrafter"/>
</dbReference>
<dbReference type="OrthoDB" id="9787548at2"/>
<feature type="transmembrane region" description="Helical" evidence="7">
    <location>
        <begin position="289"/>
        <end position="314"/>
    </location>
</feature>
<keyword evidence="6 7" id="KW-0472">Membrane</keyword>
<keyword evidence="5 7" id="KW-1133">Transmembrane helix</keyword>